<protein>
    <submittedName>
        <fullName evidence="1">Uncharacterized protein</fullName>
    </submittedName>
</protein>
<reference evidence="1" key="1">
    <citation type="submission" date="2020-05" db="EMBL/GenBank/DDBJ databases">
        <title>Large-scale comparative analyses of tick genomes elucidate their genetic diversity and vector capacities.</title>
        <authorList>
            <person name="Jia N."/>
            <person name="Wang J."/>
            <person name="Shi W."/>
            <person name="Du L."/>
            <person name="Sun Y."/>
            <person name="Zhan W."/>
            <person name="Jiang J."/>
            <person name="Wang Q."/>
            <person name="Zhang B."/>
            <person name="Ji P."/>
            <person name="Sakyi L.B."/>
            <person name="Cui X."/>
            <person name="Yuan T."/>
            <person name="Jiang B."/>
            <person name="Yang W."/>
            <person name="Lam T.T.-Y."/>
            <person name="Chang Q."/>
            <person name="Ding S."/>
            <person name="Wang X."/>
            <person name="Zhu J."/>
            <person name="Ruan X."/>
            <person name="Zhao L."/>
            <person name="Wei J."/>
            <person name="Que T."/>
            <person name="Du C."/>
            <person name="Cheng J."/>
            <person name="Dai P."/>
            <person name="Han X."/>
            <person name="Huang E."/>
            <person name="Gao Y."/>
            <person name="Liu J."/>
            <person name="Shao H."/>
            <person name="Ye R."/>
            <person name="Li L."/>
            <person name="Wei W."/>
            <person name="Wang X."/>
            <person name="Wang C."/>
            <person name="Yang T."/>
            <person name="Huo Q."/>
            <person name="Li W."/>
            <person name="Guo W."/>
            <person name="Chen H."/>
            <person name="Zhou L."/>
            <person name="Ni X."/>
            <person name="Tian J."/>
            <person name="Zhou Y."/>
            <person name="Sheng Y."/>
            <person name="Liu T."/>
            <person name="Pan Y."/>
            <person name="Xia L."/>
            <person name="Li J."/>
            <person name="Zhao F."/>
            <person name="Cao W."/>
        </authorList>
    </citation>
    <scope>NUCLEOTIDE SEQUENCE</scope>
    <source>
        <strain evidence="1">Hyas-2018</strain>
    </source>
</reference>
<sequence>MDWLLLDPMDSMTLRLVYCDLDLRLRRGFSSCRVLRQDSLARARRCRTPAALAVALHRLSPWAYVPSVADNGVQKQHRCQIRGFHVTSALRRLGHPHPHTVPLPYKERHVVVTTCGDLYKKWRTEGRVGYKHAPDEGAVVPLTYVHTGMDRTEHKERGERPLVLLLTGSPGQYQDFSYTIPFLDRHGADVVCFNWPNFTFTRQTGYWWHSSEEKAHLVIDFLKKLDIKEVDMLVSHSSGAYPAVQLAAEQPGVYVKSLALLMPTTGTDVRAIRTSLLYNKVANWMLRSMYALPLLTSIVNWTMLLGGHPIKRNMDDVFFAYLSTAGVTDARYDRQLTMLCERGVPMVVMISDTDKLISPENYKNFLRRLGHDPERAWFYDGKGNLISRGEPGVVKVIEMTKGSHYAFSRHSDICNQALLELLSRAPLYPKRFRV</sequence>
<comment type="caution">
    <text evidence="1">The sequence shown here is derived from an EMBL/GenBank/DDBJ whole genome shotgun (WGS) entry which is preliminary data.</text>
</comment>
<accession>A0ACB7SMX2</accession>
<name>A0ACB7SMX2_HYAAI</name>
<evidence type="ECO:0000313" key="1">
    <source>
        <dbReference type="EMBL" id="KAH6935118.1"/>
    </source>
</evidence>
<gene>
    <name evidence="1" type="ORF">HPB50_003446</name>
</gene>
<organism evidence="1 2">
    <name type="scientific">Hyalomma asiaticum</name>
    <name type="common">Tick</name>
    <dbReference type="NCBI Taxonomy" id="266040"/>
    <lineage>
        <taxon>Eukaryota</taxon>
        <taxon>Metazoa</taxon>
        <taxon>Ecdysozoa</taxon>
        <taxon>Arthropoda</taxon>
        <taxon>Chelicerata</taxon>
        <taxon>Arachnida</taxon>
        <taxon>Acari</taxon>
        <taxon>Parasitiformes</taxon>
        <taxon>Ixodida</taxon>
        <taxon>Ixodoidea</taxon>
        <taxon>Ixodidae</taxon>
        <taxon>Hyalomminae</taxon>
        <taxon>Hyalomma</taxon>
    </lineage>
</organism>
<keyword evidence="2" id="KW-1185">Reference proteome</keyword>
<proteinExistence type="predicted"/>
<evidence type="ECO:0000313" key="2">
    <source>
        <dbReference type="Proteomes" id="UP000821845"/>
    </source>
</evidence>
<dbReference type="Proteomes" id="UP000821845">
    <property type="component" value="Chromosome 3"/>
</dbReference>
<dbReference type="EMBL" id="CM023483">
    <property type="protein sequence ID" value="KAH6935118.1"/>
    <property type="molecule type" value="Genomic_DNA"/>
</dbReference>